<dbReference type="GeneID" id="28897939"/>
<protein>
    <submittedName>
        <fullName evidence="9">Putative lectin family integral membrane protein</fullName>
    </submittedName>
</protein>
<dbReference type="InterPro" id="IPR013320">
    <property type="entry name" value="ConA-like_dom_sf"/>
</dbReference>
<dbReference type="Gene3D" id="2.60.120.200">
    <property type="match status" value="1"/>
</dbReference>
<evidence type="ECO:0000256" key="4">
    <source>
        <dbReference type="ARBA" id="ARBA00022989"/>
    </source>
</evidence>
<dbReference type="SUPFAM" id="SSF49899">
    <property type="entry name" value="Concanavalin A-like lectins/glucanases"/>
    <property type="match status" value="1"/>
</dbReference>
<dbReference type="GO" id="GO:0030134">
    <property type="term" value="C:COPII-coated ER to Golgi transport vesicle"/>
    <property type="evidence" value="ECO:0007669"/>
    <property type="project" value="TreeGrafter"/>
</dbReference>
<evidence type="ECO:0000256" key="7">
    <source>
        <dbReference type="SAM" id="SignalP"/>
    </source>
</evidence>
<feature type="chain" id="PRO_5007857960" evidence="7">
    <location>
        <begin position="24"/>
        <end position="417"/>
    </location>
</feature>
<dbReference type="AlphaFoldDB" id="A0A165FXA2"/>
<accession>A0A165FXA2</accession>
<gene>
    <name evidence="9" type="ORF">L228DRAFT_248208</name>
</gene>
<dbReference type="PANTHER" id="PTHR12223">
    <property type="entry name" value="VESICULAR MANNOSE-BINDING LECTIN"/>
    <property type="match status" value="1"/>
</dbReference>
<dbReference type="GO" id="GO:0006888">
    <property type="term" value="P:endoplasmic reticulum to Golgi vesicle-mediated transport"/>
    <property type="evidence" value="ECO:0007669"/>
    <property type="project" value="TreeGrafter"/>
</dbReference>
<dbReference type="GO" id="GO:0000139">
    <property type="term" value="C:Golgi membrane"/>
    <property type="evidence" value="ECO:0007669"/>
    <property type="project" value="TreeGrafter"/>
</dbReference>
<dbReference type="Proteomes" id="UP000076632">
    <property type="component" value="Unassembled WGS sequence"/>
</dbReference>
<dbReference type="InParanoid" id="A0A165FXA2"/>
<feature type="domain" description="L-type lectin-like" evidence="8">
    <location>
        <begin position="26"/>
        <end position="240"/>
    </location>
</feature>
<evidence type="ECO:0000259" key="8">
    <source>
        <dbReference type="PROSITE" id="PS51328"/>
    </source>
</evidence>
<evidence type="ECO:0000313" key="9">
    <source>
        <dbReference type="EMBL" id="KZF21495.1"/>
    </source>
</evidence>
<evidence type="ECO:0000256" key="3">
    <source>
        <dbReference type="ARBA" id="ARBA00022729"/>
    </source>
</evidence>
<reference evidence="9 10" key="1">
    <citation type="journal article" date="2016" name="Fungal Biol.">
        <title>The genome of Xylona heveae provides a window into fungal endophytism.</title>
        <authorList>
            <person name="Gazis R."/>
            <person name="Kuo A."/>
            <person name="Riley R."/>
            <person name="LaButti K."/>
            <person name="Lipzen A."/>
            <person name="Lin J."/>
            <person name="Amirebrahimi M."/>
            <person name="Hesse C.N."/>
            <person name="Spatafora J.W."/>
            <person name="Henrissat B."/>
            <person name="Hainaut M."/>
            <person name="Grigoriev I.V."/>
            <person name="Hibbett D.S."/>
        </authorList>
    </citation>
    <scope>NUCLEOTIDE SEQUENCE [LARGE SCALE GENOMIC DNA]</scope>
    <source>
        <strain evidence="9 10">TC161</strain>
    </source>
</reference>
<dbReference type="PROSITE" id="PS51328">
    <property type="entry name" value="L_LECTIN_LIKE"/>
    <property type="match status" value="1"/>
</dbReference>
<dbReference type="InterPro" id="IPR051136">
    <property type="entry name" value="Intracellular_Lectin-GPT"/>
</dbReference>
<keyword evidence="9" id="KW-0430">Lectin</keyword>
<dbReference type="InterPro" id="IPR005052">
    <property type="entry name" value="Lectin_leg"/>
</dbReference>
<dbReference type="GO" id="GO:0005793">
    <property type="term" value="C:endoplasmic reticulum-Golgi intermediate compartment"/>
    <property type="evidence" value="ECO:0007669"/>
    <property type="project" value="TreeGrafter"/>
</dbReference>
<organism evidence="9 10">
    <name type="scientific">Xylona heveae (strain CBS 132557 / TC161)</name>
    <dbReference type="NCBI Taxonomy" id="1328760"/>
    <lineage>
        <taxon>Eukaryota</taxon>
        <taxon>Fungi</taxon>
        <taxon>Dikarya</taxon>
        <taxon>Ascomycota</taxon>
        <taxon>Pezizomycotina</taxon>
        <taxon>Xylonomycetes</taxon>
        <taxon>Xylonales</taxon>
        <taxon>Xylonaceae</taxon>
        <taxon>Xylona</taxon>
    </lineage>
</organism>
<evidence type="ECO:0000256" key="5">
    <source>
        <dbReference type="ARBA" id="ARBA00023136"/>
    </source>
</evidence>
<dbReference type="GO" id="GO:0005789">
    <property type="term" value="C:endoplasmic reticulum membrane"/>
    <property type="evidence" value="ECO:0007669"/>
    <property type="project" value="TreeGrafter"/>
</dbReference>
<keyword evidence="4 6" id="KW-1133">Transmembrane helix</keyword>
<dbReference type="OrthoDB" id="10265193at2759"/>
<name>A0A165FXA2_XYLHT</name>
<keyword evidence="2 6" id="KW-0812">Transmembrane</keyword>
<dbReference type="RefSeq" id="XP_018187050.1">
    <property type="nucleotide sequence ID" value="XM_018332802.1"/>
</dbReference>
<feature type="signal peptide" evidence="7">
    <location>
        <begin position="1"/>
        <end position="23"/>
    </location>
</feature>
<evidence type="ECO:0000256" key="6">
    <source>
        <dbReference type="SAM" id="Phobius"/>
    </source>
</evidence>
<evidence type="ECO:0000256" key="1">
    <source>
        <dbReference type="ARBA" id="ARBA00004479"/>
    </source>
</evidence>
<dbReference type="GO" id="GO:0005537">
    <property type="term" value="F:D-mannose binding"/>
    <property type="evidence" value="ECO:0007669"/>
    <property type="project" value="TreeGrafter"/>
</dbReference>
<keyword evidence="5 6" id="KW-0472">Membrane</keyword>
<dbReference type="STRING" id="1328760.A0A165FXA2"/>
<keyword evidence="3 7" id="KW-0732">Signal</keyword>
<comment type="subcellular location">
    <subcellularLocation>
        <location evidence="1">Membrane</location>
        <topology evidence="1">Single-pass type I membrane protein</topology>
    </subcellularLocation>
</comment>
<evidence type="ECO:0000256" key="2">
    <source>
        <dbReference type="ARBA" id="ARBA00022692"/>
    </source>
</evidence>
<dbReference type="InterPro" id="IPR035661">
    <property type="entry name" value="EMP46/EMP47_N"/>
</dbReference>
<feature type="transmembrane region" description="Helical" evidence="6">
    <location>
        <begin position="384"/>
        <end position="405"/>
    </location>
</feature>
<proteinExistence type="predicted"/>
<dbReference type="Pfam" id="PF03388">
    <property type="entry name" value="Lectin_leg-like"/>
    <property type="match status" value="1"/>
</dbReference>
<sequence>MQTSPRSLRSLLWLTLASSVARAQYLVEGLSFGYGPSISRDQRTIEGWQISGDGDPPQILSDRIVLTPPYPGNRRGALWAVNKEPHTEWTVDFEFRATGPDRGNGNLQLWYTQEGLSEIGTSSIYTVGKFDGLALVLDPYGGKGGSIRGFLNDGSTEYKNHHSVDSLAFGHCDYPYRNLGRPSHIQVKQTSEFFQVEVDNKLCFKSDKVRLPANYRFGLSAASAENPDSIEVNKFLVTTTSPTTRSADAPSKEEAATLFRDEGDQAASSISTDLQFADLHNRLQLINHQMTRLYKEVAYISSKAEERHLELNSKSVPYEQLNTMDRRLQAIENVVLRIQKDVEGKDYKEHLTKLQDALRDTHSSIVESLPQTLSHIVTSSAPRMGLLIFIVVVFQLLLAASYVIYKRRRANAPKKYL</sequence>
<dbReference type="CDD" id="cd06903">
    <property type="entry name" value="lectin_EMP46_EMP47"/>
    <property type="match status" value="1"/>
</dbReference>
<dbReference type="OMA" id="WSAEFQF"/>
<dbReference type="EMBL" id="KV407460">
    <property type="protein sequence ID" value="KZF21495.1"/>
    <property type="molecule type" value="Genomic_DNA"/>
</dbReference>
<evidence type="ECO:0000313" key="10">
    <source>
        <dbReference type="Proteomes" id="UP000076632"/>
    </source>
</evidence>
<dbReference type="PANTHER" id="PTHR12223:SF28">
    <property type="entry name" value="LECTIN, MANNOSE BINDING 1 LIKE"/>
    <property type="match status" value="1"/>
</dbReference>
<keyword evidence="10" id="KW-1185">Reference proteome</keyword>